<organism evidence="4 6">
    <name type="scientific">Acutalibacter muris</name>
    <dbReference type="NCBI Taxonomy" id="1796620"/>
    <lineage>
        <taxon>Bacteria</taxon>
        <taxon>Bacillati</taxon>
        <taxon>Bacillota</taxon>
        <taxon>Clostridia</taxon>
        <taxon>Eubacteriales</taxon>
        <taxon>Acutalibacteraceae</taxon>
        <taxon>Acutalibacter</taxon>
    </lineage>
</organism>
<evidence type="ECO:0000259" key="2">
    <source>
        <dbReference type="Pfam" id="PF05569"/>
    </source>
</evidence>
<evidence type="ECO:0000313" key="3">
    <source>
        <dbReference type="EMBL" id="ASB41157.1"/>
    </source>
</evidence>
<sequence length="772" mass="86290">MSLLQMSLSGAAMILAILLVRTLALQRLPKRLFPALWWLVLIRLLVPFSLPAPCSVYSLLSRPVPVAVHQPGPVIAPLSPSAWAGEATGTPTAVGGAAASVDPWVALWLAGFLVCSWYFMAVYVKCRREFREALPVHNDYVSVWLKEHRLRRPVTVRQSDRIAAPLTYGILRPVILLPKSTDWDDRETLGCVLAHEWAHIWRFDGLLKLALAAAFCVHWFNPLVWVMLFFANLDIELACDEAVLQQLGQDMRSGYAMALIRMEERRGGPPLIGNYFSKAPIEERIKSIMTIKRKSMIALALSICLIGGTATVFATSASADNNNNDASQTSYVVENKDAALVSYTDENGTTYYSFDDGETWTAMTDEEFAAAYPEPEVEWWTAAEYAAWLENEKRDLQDMIGSKGWTQSTGWFTWTQEMVDETIAEYEEILNMIESGYLVSKTVDGDENTMLVMNPLDRVVGSADWENAIEAKEQSDFYDDTFDYTSLFDDYKSCGLTFQNSDGNLYWNGQRVRIFVDGAEHEGGWVSQYEHYDPEGSIDVRTVRERVDNGDGSYNLMGPLVRLEEFEPEQMFLDALEGQRYVGAEFQYEAERTAQELKRYEKFGLTFDSNANSPTGSLSMSWNGQPVRSLFDPERQLWVCNSLGTKGLDLEAVYENGELTGLRESAEDKSFVESGTVINADATATEGTGDNSGETIAERMEKYAPYGVSYQEKGGKRSIRYEGKAVDSFTDMRPGGGVFSVKSTDGGEIALVTVYDGDGKLKGVKAMLSYRF</sequence>
<dbReference type="EMBL" id="CP065321">
    <property type="protein sequence ID" value="QQR30429.1"/>
    <property type="molecule type" value="Genomic_DNA"/>
</dbReference>
<dbReference type="Proteomes" id="UP000196710">
    <property type="component" value="Chromosome"/>
</dbReference>
<name>A0A1Z2XRS3_9FIRM</name>
<feature type="domain" description="Peptidase M56" evidence="2">
    <location>
        <begin position="3"/>
        <end position="288"/>
    </location>
</feature>
<feature type="transmembrane region" description="Helical" evidence="1">
    <location>
        <begin position="296"/>
        <end position="314"/>
    </location>
</feature>
<evidence type="ECO:0000313" key="6">
    <source>
        <dbReference type="Proteomes" id="UP000596035"/>
    </source>
</evidence>
<reference evidence="3" key="1">
    <citation type="journal article" date="2017" name="Genome Announc.">
        <title>High-Quality Whole-Genome Sequences of the Oligo-Mouse-Microbiota Bacterial Community.</title>
        <authorList>
            <person name="Garzetti D."/>
            <person name="Brugiroux S."/>
            <person name="Bunk B."/>
            <person name="Pukall R."/>
            <person name="McCoy K.D."/>
            <person name="Macpherson A.J."/>
            <person name="Stecher B."/>
        </authorList>
    </citation>
    <scope>NUCLEOTIDE SEQUENCE</scope>
    <source>
        <strain evidence="3">KB18</strain>
    </source>
</reference>
<dbReference type="EMBL" id="CP021422">
    <property type="protein sequence ID" value="ASB41157.1"/>
    <property type="molecule type" value="Genomic_DNA"/>
</dbReference>
<dbReference type="CDD" id="cd15482">
    <property type="entry name" value="Sialidase_non-viral"/>
    <property type="match status" value="1"/>
</dbReference>
<keyword evidence="5" id="KW-1185">Reference proteome</keyword>
<reference evidence="4 6" key="3">
    <citation type="submission" date="2020-11" db="EMBL/GenBank/DDBJ databases">
        <title>Closed and high quality bacterial genomes of the OMM12 community.</title>
        <authorList>
            <person name="Marbouty M."/>
            <person name="Lamy-Besnier Q."/>
            <person name="Debarbieux L."/>
            <person name="Koszul R."/>
        </authorList>
    </citation>
    <scope>NUCLEOTIDE SEQUENCE [LARGE SCALE GENOMIC DNA]</scope>
    <source>
        <strain evidence="4 6">KB18</strain>
    </source>
</reference>
<dbReference type="PANTHER" id="PTHR34978:SF3">
    <property type="entry name" value="SLR0241 PROTEIN"/>
    <property type="match status" value="1"/>
</dbReference>
<feature type="transmembrane region" description="Helical" evidence="1">
    <location>
        <begin position="105"/>
        <end position="124"/>
    </location>
</feature>
<evidence type="ECO:0000256" key="1">
    <source>
        <dbReference type="SAM" id="Phobius"/>
    </source>
</evidence>
<dbReference type="InterPro" id="IPR008756">
    <property type="entry name" value="Peptidase_M56"/>
</dbReference>
<dbReference type="KEGG" id="amur:ADH66_11120"/>
<dbReference type="RefSeq" id="WP_066540871.1">
    <property type="nucleotide sequence ID" value="NZ_CP021422.1"/>
</dbReference>
<accession>A0A1Z2XRS3</accession>
<dbReference type="Pfam" id="PF05569">
    <property type="entry name" value="Peptidase_M56"/>
    <property type="match status" value="1"/>
</dbReference>
<protein>
    <submittedName>
        <fullName evidence="4">M56 family metallopeptidase</fullName>
    </submittedName>
</protein>
<dbReference type="PANTHER" id="PTHR34978">
    <property type="entry name" value="POSSIBLE SENSOR-TRANSDUCER PROTEIN BLAR"/>
    <property type="match status" value="1"/>
</dbReference>
<evidence type="ECO:0000313" key="5">
    <source>
        <dbReference type="Proteomes" id="UP000196710"/>
    </source>
</evidence>
<dbReference type="AlphaFoldDB" id="A0A1Z2XRS3"/>
<dbReference type="Proteomes" id="UP000596035">
    <property type="component" value="Chromosome"/>
</dbReference>
<dbReference type="CDD" id="cd07341">
    <property type="entry name" value="M56_BlaR1_MecR1_like"/>
    <property type="match status" value="1"/>
</dbReference>
<keyword evidence="1" id="KW-1133">Transmembrane helix</keyword>
<feature type="transmembrane region" description="Helical" evidence="1">
    <location>
        <begin position="6"/>
        <end position="24"/>
    </location>
</feature>
<gene>
    <name evidence="3" type="ORF">ADH66_11120</name>
    <name evidence="4" type="ORF">I5Q82_01430</name>
</gene>
<feature type="transmembrane region" description="Helical" evidence="1">
    <location>
        <begin position="36"/>
        <end position="60"/>
    </location>
</feature>
<evidence type="ECO:0000313" key="4">
    <source>
        <dbReference type="EMBL" id="QQR30429.1"/>
    </source>
</evidence>
<dbReference type="InterPro" id="IPR052173">
    <property type="entry name" value="Beta-lactam_resp_regulator"/>
</dbReference>
<reference evidence="5" key="2">
    <citation type="submission" date="2017-05" db="EMBL/GenBank/DDBJ databases">
        <title>Improved OligoMM genomes.</title>
        <authorList>
            <person name="Garzetti D."/>
        </authorList>
    </citation>
    <scope>NUCLEOTIDE SEQUENCE [LARGE SCALE GENOMIC DNA]</scope>
    <source>
        <strain evidence="5">KB18</strain>
    </source>
</reference>
<keyword evidence="1" id="KW-0472">Membrane</keyword>
<keyword evidence="1" id="KW-0812">Transmembrane</keyword>
<proteinExistence type="predicted"/>